<feature type="region of interest" description="Disordered" evidence="2">
    <location>
        <begin position="40"/>
        <end position="157"/>
    </location>
</feature>
<dbReference type="Pfam" id="PF02704">
    <property type="entry name" value="GASA"/>
    <property type="match status" value="1"/>
</dbReference>
<dbReference type="KEGG" id="peu:105141680"/>
<feature type="compositionally biased region" description="Pro residues" evidence="2">
    <location>
        <begin position="42"/>
        <end position="58"/>
    </location>
</feature>
<organism evidence="4 5">
    <name type="scientific">Populus euphratica</name>
    <name type="common">Euphrates poplar</name>
    <dbReference type="NCBI Taxonomy" id="75702"/>
    <lineage>
        <taxon>Eukaryota</taxon>
        <taxon>Viridiplantae</taxon>
        <taxon>Streptophyta</taxon>
        <taxon>Embryophyta</taxon>
        <taxon>Tracheophyta</taxon>
        <taxon>Spermatophyta</taxon>
        <taxon>Magnoliopsida</taxon>
        <taxon>eudicotyledons</taxon>
        <taxon>Gunneridae</taxon>
        <taxon>Pentapetalae</taxon>
        <taxon>rosids</taxon>
        <taxon>fabids</taxon>
        <taxon>Malpighiales</taxon>
        <taxon>Salicaceae</taxon>
        <taxon>Saliceae</taxon>
        <taxon>Populus</taxon>
    </lineage>
</organism>
<dbReference type="PRINTS" id="PR01217">
    <property type="entry name" value="PRICHEXTENSN"/>
</dbReference>
<dbReference type="AlphaFoldDB" id="A0AAJ6VGC2"/>
<dbReference type="RefSeq" id="XP_011047278.1">
    <property type="nucleotide sequence ID" value="XM_011048976.1"/>
</dbReference>
<dbReference type="GeneID" id="105141680"/>
<dbReference type="PANTHER" id="PTHR23201">
    <property type="entry name" value="EXTENSIN, PROLINE-RICH PROTEIN"/>
    <property type="match status" value="1"/>
</dbReference>
<gene>
    <name evidence="5" type="primary">LOC105141680</name>
</gene>
<evidence type="ECO:0000256" key="2">
    <source>
        <dbReference type="SAM" id="MobiDB-lite"/>
    </source>
</evidence>
<evidence type="ECO:0000313" key="5">
    <source>
        <dbReference type="RefSeq" id="XP_011047278.1"/>
    </source>
</evidence>
<dbReference type="PANTHER" id="PTHR23201:SF53">
    <property type="entry name" value="GIBBERELLIN-REGULATED PROTEIN 14"/>
    <property type="match status" value="1"/>
</dbReference>
<evidence type="ECO:0000313" key="4">
    <source>
        <dbReference type="Proteomes" id="UP000694918"/>
    </source>
</evidence>
<reference evidence="5" key="1">
    <citation type="submission" date="2025-08" db="UniProtKB">
        <authorList>
            <consortium name="RefSeq"/>
        </authorList>
    </citation>
    <scope>IDENTIFICATION</scope>
</reference>
<dbReference type="InterPro" id="IPR003854">
    <property type="entry name" value="GASA"/>
</dbReference>
<feature type="compositionally biased region" description="Pro residues" evidence="2">
    <location>
        <begin position="65"/>
        <end position="157"/>
    </location>
</feature>
<protein>
    <submittedName>
        <fullName evidence="5">Gibberellin-regulated protein 14-like</fullName>
    </submittedName>
</protein>
<dbReference type="Proteomes" id="UP000694918">
    <property type="component" value="Unplaced"/>
</dbReference>
<evidence type="ECO:0000256" key="3">
    <source>
        <dbReference type="SAM" id="SignalP"/>
    </source>
</evidence>
<keyword evidence="3" id="KW-0732">Signal</keyword>
<accession>A0AAJ6VGC2</accession>
<proteinExistence type="inferred from homology"/>
<comment type="similarity">
    <text evidence="1">Belongs to the GASA family.</text>
</comment>
<evidence type="ECO:0000256" key="1">
    <source>
        <dbReference type="ARBA" id="ARBA00010582"/>
    </source>
</evidence>
<feature type="signal peptide" evidence="3">
    <location>
        <begin position="1"/>
        <end position="20"/>
    </location>
</feature>
<keyword evidence="4" id="KW-1185">Reference proteome</keyword>
<feature type="chain" id="PRO_5042505056" evidence="3">
    <location>
        <begin position="21"/>
        <end position="222"/>
    </location>
</feature>
<sequence>MAFKAVCLMVVAFVLVTAKASYMNEDFKEKAVYSKSVVPASTPVPPEVKSPTPAPPVVTPSTPLYKPPTPAPPVKTPPPAPPVNPPTPVPPVKPPTTPAPPVYKPPSPAPPVNPPAPVPPLKPPTTPAPPVYKPPSPAPTPVPPVKPPSTGPMPPPVRTRSDCTPLCGQRCKLHSRKRLCVRACMTCCDRCKCVPPGTYGNREKCGKCYTDMTTRRNKPKCP</sequence>
<name>A0AAJ6VGC2_POPEU</name>